<keyword evidence="2" id="KW-0479">Metal-binding</keyword>
<comment type="cofactor">
    <cofactor evidence="2">
        <name>Zn(2+)</name>
        <dbReference type="ChEBI" id="CHEBI:29105"/>
    </cofactor>
    <text evidence="2">Binds 1 zinc ion per subunit.</text>
</comment>
<organism evidence="4 5">
    <name type="scientific">Angiostrongylus cantonensis</name>
    <name type="common">Rat lungworm</name>
    <dbReference type="NCBI Taxonomy" id="6313"/>
    <lineage>
        <taxon>Eukaryota</taxon>
        <taxon>Metazoa</taxon>
        <taxon>Ecdysozoa</taxon>
        <taxon>Nematoda</taxon>
        <taxon>Chromadorea</taxon>
        <taxon>Rhabditida</taxon>
        <taxon>Rhabditina</taxon>
        <taxon>Rhabditomorpha</taxon>
        <taxon>Strongyloidea</taxon>
        <taxon>Metastrongylidae</taxon>
        <taxon>Angiostrongylus</taxon>
    </lineage>
</organism>
<dbReference type="WBParaSite" id="ACAC_0000323701-mRNA-1">
    <property type="protein sequence ID" value="ACAC_0000323701-mRNA-1"/>
    <property type="gene ID" value="ACAC_0000323701"/>
</dbReference>
<comment type="similarity">
    <text evidence="1 3">Belongs to the beta-class carbonic anhydrase family.</text>
</comment>
<feature type="binding site" evidence="2">
    <location>
        <position position="44"/>
    </location>
    <ligand>
        <name>Zn(2+)</name>
        <dbReference type="ChEBI" id="CHEBI:29105"/>
    </ligand>
</feature>
<dbReference type="InterPro" id="IPR036874">
    <property type="entry name" value="Carbonic_anhydrase_sf"/>
</dbReference>
<comment type="catalytic activity">
    <reaction evidence="3">
        <text>hydrogencarbonate + H(+) = CO2 + H2O</text>
        <dbReference type="Rhea" id="RHEA:10748"/>
        <dbReference type="ChEBI" id="CHEBI:15377"/>
        <dbReference type="ChEBI" id="CHEBI:15378"/>
        <dbReference type="ChEBI" id="CHEBI:16526"/>
        <dbReference type="ChEBI" id="CHEBI:17544"/>
        <dbReference type="EC" id="4.2.1.1"/>
    </reaction>
</comment>
<dbReference type="GO" id="GO:0008270">
    <property type="term" value="F:zinc ion binding"/>
    <property type="evidence" value="ECO:0007669"/>
    <property type="project" value="UniProtKB-UniRule"/>
</dbReference>
<evidence type="ECO:0000256" key="2">
    <source>
        <dbReference type="PIRSR" id="PIRSR601765-1"/>
    </source>
</evidence>
<feature type="binding site" evidence="2">
    <location>
        <position position="136"/>
    </location>
    <ligand>
        <name>Zn(2+)</name>
        <dbReference type="ChEBI" id="CHEBI:29105"/>
    </ligand>
</feature>
<accession>A0A158P7W1</accession>
<comment type="function">
    <text evidence="3">Reversible hydration of carbon dioxide.</text>
</comment>
<dbReference type="SMART" id="SM00947">
    <property type="entry name" value="Pro_CA"/>
    <property type="match status" value="1"/>
</dbReference>
<reference evidence="5" key="2">
    <citation type="submission" date="2016-04" db="UniProtKB">
        <authorList>
            <consortium name="WormBaseParasite"/>
        </authorList>
    </citation>
    <scope>IDENTIFICATION</scope>
</reference>
<feature type="binding site" evidence="2">
    <location>
        <position position="42"/>
    </location>
    <ligand>
        <name>Zn(2+)</name>
        <dbReference type="ChEBI" id="CHEBI:29105"/>
    </ligand>
</feature>
<sequence>MPGLNKVLEGIIRFRKTIRKDMVKQFEQIRDNPNPTAVFFTCMDSRMLPARFTSSQVGDMFVVRNSGNMVPHTNNYGEMLSTSTSDLKFLRHISFSSYRVAYVGSSGYEVSVTTEPAALELAVKRGHINHVIVCGHSDCKAINTLYNIHKSPKSFDPQSPMDHWLRRHGFTSLKKLERRLVDKSDQPLQFISDNPVFNFEAIIDCEDKWGVEDKLSQINTLQQLENIASHGFIAEHLEKRTVDIHAMWFDVYTGEMYLFSKPRRMFVMIDEFSVDLLKKEIEEHKA</sequence>
<dbReference type="GO" id="GO:0004089">
    <property type="term" value="F:carbonate dehydratase activity"/>
    <property type="evidence" value="ECO:0007669"/>
    <property type="project" value="UniProtKB-UniRule"/>
</dbReference>
<dbReference type="Pfam" id="PF00484">
    <property type="entry name" value="Pro_CA"/>
    <property type="match status" value="1"/>
</dbReference>
<dbReference type="Gene3D" id="3.40.1050.10">
    <property type="entry name" value="Carbonic anhydrase"/>
    <property type="match status" value="1"/>
</dbReference>
<evidence type="ECO:0000256" key="1">
    <source>
        <dbReference type="ARBA" id="ARBA00006217"/>
    </source>
</evidence>
<dbReference type="EC" id="4.2.1.1" evidence="3"/>
<dbReference type="STRING" id="6313.A0A158P7W1"/>
<protein>
    <recommendedName>
        <fullName evidence="3">Carbonic anhydrase</fullName>
        <ecNumber evidence="3">4.2.1.1</ecNumber>
    </recommendedName>
    <alternativeName>
        <fullName evidence="3">Carbonate dehydratase</fullName>
    </alternativeName>
</protein>
<keyword evidence="4" id="KW-1185">Reference proteome</keyword>
<evidence type="ECO:0000313" key="4">
    <source>
        <dbReference type="Proteomes" id="UP000035642"/>
    </source>
</evidence>
<evidence type="ECO:0000313" key="5">
    <source>
        <dbReference type="WBParaSite" id="ACAC_0000323701-mRNA-1"/>
    </source>
</evidence>
<reference evidence="4" key="1">
    <citation type="submission" date="2012-09" db="EMBL/GenBank/DDBJ databases">
        <authorList>
            <person name="Martin A.A."/>
        </authorList>
    </citation>
    <scope>NUCLEOTIDE SEQUENCE</scope>
</reference>
<dbReference type="InterPro" id="IPR001765">
    <property type="entry name" value="Carbonic_anhydrase"/>
</dbReference>
<dbReference type="PANTHER" id="PTHR11002:SF69">
    <property type="entry name" value="CARBONIC ANHYDRASE"/>
    <property type="match status" value="1"/>
</dbReference>
<evidence type="ECO:0000256" key="3">
    <source>
        <dbReference type="RuleBase" id="RU003956"/>
    </source>
</evidence>
<keyword evidence="2 3" id="KW-0862">Zinc</keyword>
<feature type="binding site" evidence="2">
    <location>
        <position position="139"/>
    </location>
    <ligand>
        <name>Zn(2+)</name>
        <dbReference type="ChEBI" id="CHEBI:29105"/>
    </ligand>
</feature>
<dbReference type="AlphaFoldDB" id="A0A158P7W1"/>
<dbReference type="PANTHER" id="PTHR11002">
    <property type="entry name" value="CARBONIC ANHYDRASE"/>
    <property type="match status" value="1"/>
</dbReference>
<proteinExistence type="inferred from homology"/>
<dbReference type="SUPFAM" id="SSF53056">
    <property type="entry name" value="beta-carbonic anhydrase, cab"/>
    <property type="match status" value="1"/>
</dbReference>
<dbReference type="Proteomes" id="UP000035642">
    <property type="component" value="Unassembled WGS sequence"/>
</dbReference>
<name>A0A158P7W1_ANGCA</name>
<keyword evidence="3" id="KW-0456">Lyase</keyword>